<evidence type="ECO:0000256" key="9">
    <source>
        <dbReference type="ARBA" id="ARBA00022692"/>
    </source>
</evidence>
<feature type="transmembrane region" description="Helical" evidence="19">
    <location>
        <begin position="262"/>
        <end position="285"/>
    </location>
</feature>
<dbReference type="EMBL" id="JALJXV010000002">
    <property type="protein sequence ID" value="MCP1673840.1"/>
    <property type="molecule type" value="Genomic_DNA"/>
</dbReference>
<dbReference type="EC" id="2.1.1.-" evidence="18"/>
<evidence type="ECO:0000256" key="10">
    <source>
        <dbReference type="ARBA" id="ARBA00022801"/>
    </source>
</evidence>
<comment type="similarity">
    <text evidence="2 17">Belongs to the peptidase A24 family.</text>
</comment>
<dbReference type="Pfam" id="PF06750">
    <property type="entry name" value="A24_N_bact"/>
    <property type="match status" value="1"/>
</dbReference>
<comment type="catalytic activity">
    <reaction evidence="14 18">
        <text>Typically cleaves a -Gly-|-Phe- bond to release an N-terminal, basic peptide of 5-8 residues from type IV prepilin, and then N-methylates the new N-terminal amino group, the methyl donor being S-adenosyl-L-methionine.</text>
        <dbReference type="EC" id="3.4.23.43"/>
    </reaction>
</comment>
<dbReference type="RefSeq" id="WP_253475002.1">
    <property type="nucleotide sequence ID" value="NZ_JALJXV010000002.1"/>
</dbReference>
<gene>
    <name evidence="22" type="ORF">J2T57_000939</name>
</gene>
<organism evidence="22 23">
    <name type="scientific">Natronocella acetinitrilica</name>
    <dbReference type="NCBI Taxonomy" id="414046"/>
    <lineage>
        <taxon>Bacteria</taxon>
        <taxon>Pseudomonadati</taxon>
        <taxon>Pseudomonadota</taxon>
        <taxon>Gammaproteobacteria</taxon>
        <taxon>Chromatiales</taxon>
        <taxon>Ectothiorhodospiraceae</taxon>
        <taxon>Natronocella</taxon>
    </lineage>
</organism>
<dbReference type="Proteomes" id="UP001205843">
    <property type="component" value="Unassembled WGS sequence"/>
</dbReference>
<reference evidence="22" key="1">
    <citation type="submission" date="2022-03" db="EMBL/GenBank/DDBJ databases">
        <title>Genomic Encyclopedia of Type Strains, Phase III (KMG-III): the genomes of soil and plant-associated and newly described type strains.</title>
        <authorList>
            <person name="Whitman W."/>
        </authorList>
    </citation>
    <scope>NUCLEOTIDE SEQUENCE</scope>
    <source>
        <strain evidence="22">ANL 6-2</strain>
    </source>
</reference>
<dbReference type="InterPro" id="IPR010627">
    <property type="entry name" value="Prepilin_pept_A24_N"/>
</dbReference>
<accession>A0AAE3G145</accession>
<evidence type="ECO:0000256" key="4">
    <source>
        <dbReference type="ARBA" id="ARBA00022519"/>
    </source>
</evidence>
<evidence type="ECO:0000256" key="1">
    <source>
        <dbReference type="ARBA" id="ARBA00004429"/>
    </source>
</evidence>
<dbReference type="Pfam" id="PF01478">
    <property type="entry name" value="Peptidase_A24"/>
    <property type="match status" value="1"/>
</dbReference>
<keyword evidence="11 19" id="KW-1133">Transmembrane helix</keyword>
<dbReference type="AlphaFoldDB" id="A0AAE3G145"/>
<feature type="transmembrane region" description="Helical" evidence="19">
    <location>
        <begin position="161"/>
        <end position="178"/>
    </location>
</feature>
<keyword evidence="5 18" id="KW-0489">Methyltransferase</keyword>
<keyword evidence="3" id="KW-1003">Cell membrane</keyword>
<keyword evidence="13 18" id="KW-0511">Multifunctional enzyme</keyword>
<comment type="function">
    <text evidence="18">Plays an essential role in type IV pili and type II pseudopili formation by proteolytically removing the leader sequence from substrate proteins and subsequently monomethylating the alpha-amino group of the newly exposed N-terminal phenylalanine.</text>
</comment>
<evidence type="ECO:0000256" key="8">
    <source>
        <dbReference type="ARBA" id="ARBA00022691"/>
    </source>
</evidence>
<evidence type="ECO:0000256" key="11">
    <source>
        <dbReference type="ARBA" id="ARBA00022989"/>
    </source>
</evidence>
<evidence type="ECO:0000256" key="19">
    <source>
        <dbReference type="SAM" id="Phobius"/>
    </source>
</evidence>
<feature type="transmembrane region" description="Helical" evidence="19">
    <location>
        <begin position="133"/>
        <end position="149"/>
    </location>
</feature>
<keyword evidence="23" id="KW-1185">Reference proteome</keyword>
<dbReference type="EC" id="3.4.23.43" evidence="15 18"/>
<evidence type="ECO:0000256" key="12">
    <source>
        <dbReference type="ARBA" id="ARBA00023136"/>
    </source>
</evidence>
<name>A0AAE3G145_9GAMM</name>
<dbReference type="Gene3D" id="1.20.120.1220">
    <property type="match status" value="1"/>
</dbReference>
<keyword evidence="4" id="KW-0997">Cell inner membrane</keyword>
<keyword evidence="9 18" id="KW-0812">Transmembrane</keyword>
<protein>
    <recommendedName>
        <fullName evidence="16 18">Prepilin leader peptidase/N-methyltransferase</fullName>
        <ecNumber evidence="18">2.1.1.-</ecNumber>
        <ecNumber evidence="15 18">3.4.23.43</ecNumber>
    </recommendedName>
</protein>
<evidence type="ECO:0000256" key="5">
    <source>
        <dbReference type="ARBA" id="ARBA00022603"/>
    </source>
</evidence>
<evidence type="ECO:0000256" key="17">
    <source>
        <dbReference type="RuleBase" id="RU003793"/>
    </source>
</evidence>
<keyword evidence="12 19" id="KW-0472">Membrane</keyword>
<evidence type="ECO:0000256" key="15">
    <source>
        <dbReference type="ARBA" id="ARBA00067082"/>
    </source>
</evidence>
<comment type="caution">
    <text evidence="22">The sequence shown here is derived from an EMBL/GenBank/DDBJ whole genome shotgun (WGS) entry which is preliminary data.</text>
</comment>
<dbReference type="FunFam" id="1.20.120.1220:FF:000001">
    <property type="entry name" value="Type 4 prepilin-like proteins leader peptide-processing enzyme"/>
    <property type="match status" value="1"/>
</dbReference>
<evidence type="ECO:0000256" key="6">
    <source>
        <dbReference type="ARBA" id="ARBA00022670"/>
    </source>
</evidence>
<evidence type="ECO:0000313" key="22">
    <source>
        <dbReference type="EMBL" id="MCP1673840.1"/>
    </source>
</evidence>
<dbReference type="InterPro" id="IPR014032">
    <property type="entry name" value="Peptidase_A24A_bac"/>
</dbReference>
<keyword evidence="10 18" id="KW-0378">Hydrolase</keyword>
<evidence type="ECO:0000259" key="20">
    <source>
        <dbReference type="Pfam" id="PF01478"/>
    </source>
</evidence>
<evidence type="ECO:0000256" key="18">
    <source>
        <dbReference type="RuleBase" id="RU003794"/>
    </source>
</evidence>
<dbReference type="GO" id="GO:0006465">
    <property type="term" value="P:signal peptide processing"/>
    <property type="evidence" value="ECO:0007669"/>
    <property type="project" value="TreeGrafter"/>
</dbReference>
<evidence type="ECO:0000256" key="16">
    <source>
        <dbReference type="ARBA" id="ARBA00071870"/>
    </source>
</evidence>
<evidence type="ECO:0000313" key="23">
    <source>
        <dbReference type="Proteomes" id="UP001205843"/>
    </source>
</evidence>
<feature type="domain" description="Prepilin peptidase A24 N-terminal" evidence="21">
    <location>
        <begin position="20"/>
        <end position="126"/>
    </location>
</feature>
<comment type="subcellular location">
    <subcellularLocation>
        <location evidence="1">Cell inner membrane</location>
        <topology evidence="1">Multi-pass membrane protein</topology>
    </subcellularLocation>
    <subcellularLocation>
        <location evidence="18">Cell membrane</location>
        <topology evidence="18">Multi-pass membrane protein</topology>
    </subcellularLocation>
</comment>
<dbReference type="InterPro" id="IPR000045">
    <property type="entry name" value="Prepilin_IV_endopep_pep"/>
</dbReference>
<dbReference type="GO" id="GO:0008168">
    <property type="term" value="F:methyltransferase activity"/>
    <property type="evidence" value="ECO:0007669"/>
    <property type="project" value="UniProtKB-KW"/>
</dbReference>
<keyword evidence="7 18" id="KW-0808">Transferase</keyword>
<sequence length="291" mass="31125">MSALAALEHSPALLITATLLLGLLVGSFLNVVILRAPQMLFREWRAQAREILEQPADSADTEPFNLVRPASHCPNCGHGIKPWENIPVLSWVVLRGKCSGCGAAISPRYPAVELATGLLSAIVAWQLGWGVELFPALILTWVLIALSGIDIDHQILPDNMTLPALWLGLILALVPVFVSPTDAILGAVAGYLSLWLVFQAFRLATGKEGMGYGDFKLLALLGAWLGWAALPVIILLSALVGAVAGILMILLLGRDRQLPIPFGPYLAGAGWLALLWGDDLTNFYLSISGLA</sequence>
<dbReference type="PRINTS" id="PR00864">
    <property type="entry name" value="PREPILNPTASE"/>
</dbReference>
<feature type="domain" description="Prepilin type IV endopeptidase peptidase" evidence="20">
    <location>
        <begin position="137"/>
        <end position="246"/>
    </location>
</feature>
<evidence type="ECO:0000256" key="3">
    <source>
        <dbReference type="ARBA" id="ARBA00022475"/>
    </source>
</evidence>
<evidence type="ECO:0000256" key="7">
    <source>
        <dbReference type="ARBA" id="ARBA00022679"/>
    </source>
</evidence>
<evidence type="ECO:0000256" key="14">
    <source>
        <dbReference type="ARBA" id="ARBA00050401"/>
    </source>
</evidence>
<feature type="transmembrane region" description="Helical" evidence="19">
    <location>
        <begin position="217"/>
        <end position="250"/>
    </location>
</feature>
<dbReference type="GO" id="GO:0005886">
    <property type="term" value="C:plasma membrane"/>
    <property type="evidence" value="ECO:0007669"/>
    <property type="project" value="UniProtKB-SubCell"/>
</dbReference>
<keyword evidence="8" id="KW-0949">S-adenosyl-L-methionine</keyword>
<evidence type="ECO:0000256" key="2">
    <source>
        <dbReference type="ARBA" id="ARBA00005801"/>
    </source>
</evidence>
<dbReference type="PANTHER" id="PTHR30487">
    <property type="entry name" value="TYPE 4 PREPILIN-LIKE PROTEINS LEADER PEPTIDE-PROCESSING ENZYME"/>
    <property type="match status" value="1"/>
</dbReference>
<dbReference type="PANTHER" id="PTHR30487:SF0">
    <property type="entry name" value="PREPILIN LEADER PEPTIDASE_N-METHYLTRANSFERASE-RELATED"/>
    <property type="match status" value="1"/>
</dbReference>
<evidence type="ECO:0000256" key="13">
    <source>
        <dbReference type="ARBA" id="ARBA00023268"/>
    </source>
</evidence>
<dbReference type="GO" id="GO:0004190">
    <property type="term" value="F:aspartic-type endopeptidase activity"/>
    <property type="evidence" value="ECO:0007669"/>
    <property type="project" value="UniProtKB-EC"/>
</dbReference>
<keyword evidence="6 18" id="KW-0645">Protease</keyword>
<feature type="transmembrane region" description="Helical" evidence="19">
    <location>
        <begin position="184"/>
        <end position="205"/>
    </location>
</feature>
<feature type="transmembrane region" description="Helical" evidence="19">
    <location>
        <begin position="12"/>
        <end position="34"/>
    </location>
</feature>
<dbReference type="GO" id="GO:0032259">
    <property type="term" value="P:methylation"/>
    <property type="evidence" value="ECO:0007669"/>
    <property type="project" value="UniProtKB-KW"/>
</dbReference>
<evidence type="ECO:0000259" key="21">
    <source>
        <dbReference type="Pfam" id="PF06750"/>
    </source>
</evidence>
<dbReference type="InterPro" id="IPR050882">
    <property type="entry name" value="Prepilin_peptidase/N-MTase"/>
</dbReference>
<proteinExistence type="inferred from homology"/>